<dbReference type="OrthoDB" id="4634435at2759"/>
<gene>
    <name evidence="1" type="ORF">DL764_003186</name>
</gene>
<dbReference type="EMBL" id="QJNU01000131">
    <property type="protein sequence ID" value="RYP06394.1"/>
    <property type="molecule type" value="Genomic_DNA"/>
</dbReference>
<name>A0A4Q4TK31_9PEZI</name>
<evidence type="ECO:0000313" key="2">
    <source>
        <dbReference type="Proteomes" id="UP000293360"/>
    </source>
</evidence>
<protein>
    <submittedName>
        <fullName evidence="1">Uncharacterized protein</fullName>
    </submittedName>
</protein>
<dbReference type="Proteomes" id="UP000293360">
    <property type="component" value="Unassembled WGS sequence"/>
</dbReference>
<comment type="caution">
    <text evidence="1">The sequence shown here is derived from an EMBL/GenBank/DDBJ whole genome shotgun (WGS) entry which is preliminary data.</text>
</comment>
<organism evidence="1 2">
    <name type="scientific">Monosporascus ibericus</name>
    <dbReference type="NCBI Taxonomy" id="155417"/>
    <lineage>
        <taxon>Eukaryota</taxon>
        <taxon>Fungi</taxon>
        <taxon>Dikarya</taxon>
        <taxon>Ascomycota</taxon>
        <taxon>Pezizomycotina</taxon>
        <taxon>Sordariomycetes</taxon>
        <taxon>Xylariomycetidae</taxon>
        <taxon>Xylariales</taxon>
        <taxon>Xylariales incertae sedis</taxon>
        <taxon>Monosporascus</taxon>
    </lineage>
</organism>
<dbReference type="AlphaFoldDB" id="A0A4Q4TK31"/>
<accession>A0A4Q4TK31</accession>
<proteinExistence type="predicted"/>
<keyword evidence="2" id="KW-1185">Reference proteome</keyword>
<evidence type="ECO:0000313" key="1">
    <source>
        <dbReference type="EMBL" id="RYP06394.1"/>
    </source>
</evidence>
<sequence length="172" mass="19773">MYDETTISIADIEEAQPLPVTLNREPQVRKYRAALYKILGILQRDYAFSYCLAIIRFTDRGGTTSLCPALLIKTADELPEQVIEDAFQGLLPEMVWEELEYDGQLPTELKVAIIPASNLVSKPIIEPRMRQEVQDFFSWKSFAPGFDLLRKQEPSLWKWIEQALSGESVWYA</sequence>
<reference evidence="1 2" key="1">
    <citation type="submission" date="2018-06" db="EMBL/GenBank/DDBJ databases">
        <title>Complete Genomes of Monosporascus.</title>
        <authorList>
            <person name="Robinson A.J."/>
            <person name="Natvig D.O."/>
        </authorList>
    </citation>
    <scope>NUCLEOTIDE SEQUENCE [LARGE SCALE GENOMIC DNA]</scope>
    <source>
        <strain evidence="1 2">CBS 110550</strain>
    </source>
</reference>